<dbReference type="PANTHER" id="PTHR21716">
    <property type="entry name" value="TRANSMEMBRANE PROTEIN"/>
    <property type="match status" value="1"/>
</dbReference>
<evidence type="ECO:0000256" key="6">
    <source>
        <dbReference type="ARBA" id="ARBA00022989"/>
    </source>
</evidence>
<evidence type="ECO:0008006" key="12">
    <source>
        <dbReference type="Google" id="ProtNLM"/>
    </source>
</evidence>
<dbReference type="RefSeq" id="WP_137829655.1">
    <property type="nucleotide sequence ID" value="NZ_BPRE01000008.1"/>
</dbReference>
<dbReference type="PANTHER" id="PTHR21716:SF53">
    <property type="entry name" value="PERMEASE PERM-RELATED"/>
    <property type="match status" value="1"/>
</dbReference>
<evidence type="ECO:0000256" key="1">
    <source>
        <dbReference type="ARBA" id="ARBA00004651"/>
    </source>
</evidence>
<dbReference type="EMBL" id="BPRE01000008">
    <property type="protein sequence ID" value="GJE76224.1"/>
    <property type="molecule type" value="Genomic_DNA"/>
</dbReference>
<gene>
    <name evidence="10" type="ORF">BGCPKDLD_2816</name>
</gene>
<feature type="transmembrane region" description="Helical" evidence="9">
    <location>
        <begin position="268"/>
        <end position="290"/>
    </location>
</feature>
<feature type="transmembrane region" description="Helical" evidence="9">
    <location>
        <begin position="372"/>
        <end position="397"/>
    </location>
</feature>
<dbReference type="Proteomes" id="UP001055093">
    <property type="component" value="Unassembled WGS sequence"/>
</dbReference>
<feature type="transmembrane region" description="Helical" evidence="9">
    <location>
        <begin position="296"/>
        <end position="319"/>
    </location>
</feature>
<feature type="transmembrane region" description="Helical" evidence="9">
    <location>
        <begin position="78"/>
        <end position="104"/>
    </location>
</feature>
<keyword evidence="7 9" id="KW-0472">Membrane</keyword>
<evidence type="ECO:0000256" key="3">
    <source>
        <dbReference type="ARBA" id="ARBA00022448"/>
    </source>
</evidence>
<comment type="similarity">
    <text evidence="2">Belongs to the autoinducer-2 exporter (AI-2E) (TC 2.A.86) family.</text>
</comment>
<feature type="compositionally biased region" description="Basic and acidic residues" evidence="8">
    <location>
        <begin position="147"/>
        <end position="178"/>
    </location>
</feature>
<feature type="transmembrane region" description="Helical" evidence="9">
    <location>
        <begin position="27"/>
        <end position="45"/>
    </location>
</feature>
<evidence type="ECO:0000313" key="10">
    <source>
        <dbReference type="EMBL" id="GJE76224.1"/>
    </source>
</evidence>
<proteinExistence type="inferred from homology"/>
<dbReference type="InterPro" id="IPR002549">
    <property type="entry name" value="AI-2E-like"/>
</dbReference>
<organism evidence="10 11">
    <name type="scientific">Methylorubrum suomiense</name>
    <dbReference type="NCBI Taxonomy" id="144191"/>
    <lineage>
        <taxon>Bacteria</taxon>
        <taxon>Pseudomonadati</taxon>
        <taxon>Pseudomonadota</taxon>
        <taxon>Alphaproteobacteria</taxon>
        <taxon>Hyphomicrobiales</taxon>
        <taxon>Methylobacteriaceae</taxon>
        <taxon>Methylorubrum</taxon>
    </lineage>
</organism>
<keyword evidence="5 9" id="KW-0812">Transmembrane</keyword>
<reference evidence="10" key="2">
    <citation type="submission" date="2021-08" db="EMBL/GenBank/DDBJ databases">
        <authorList>
            <person name="Tani A."/>
            <person name="Ola A."/>
            <person name="Ogura Y."/>
            <person name="Katsura K."/>
            <person name="Hayashi T."/>
        </authorList>
    </citation>
    <scope>NUCLEOTIDE SEQUENCE</scope>
    <source>
        <strain evidence="10">DSM 14458</strain>
    </source>
</reference>
<protein>
    <recommendedName>
        <fullName evidence="12">AI-2E family transporter</fullName>
    </recommendedName>
</protein>
<keyword evidence="3" id="KW-0813">Transport</keyword>
<evidence type="ECO:0000256" key="7">
    <source>
        <dbReference type="ARBA" id="ARBA00023136"/>
    </source>
</evidence>
<evidence type="ECO:0000313" key="11">
    <source>
        <dbReference type="Proteomes" id="UP001055093"/>
    </source>
</evidence>
<evidence type="ECO:0000256" key="8">
    <source>
        <dbReference type="SAM" id="MobiDB-lite"/>
    </source>
</evidence>
<feature type="region of interest" description="Disordered" evidence="8">
    <location>
        <begin position="664"/>
        <end position="690"/>
    </location>
</feature>
<keyword evidence="11" id="KW-1185">Reference proteome</keyword>
<reference evidence="10" key="1">
    <citation type="journal article" date="2021" name="Front. Microbiol.">
        <title>Comprehensive Comparative Genomics and Phenotyping of Methylobacterium Species.</title>
        <authorList>
            <person name="Alessa O."/>
            <person name="Ogura Y."/>
            <person name="Fujitani Y."/>
            <person name="Takami H."/>
            <person name="Hayashi T."/>
            <person name="Sahin N."/>
            <person name="Tani A."/>
        </authorList>
    </citation>
    <scope>NUCLEOTIDE SEQUENCE</scope>
    <source>
        <strain evidence="10">DSM 14458</strain>
    </source>
</reference>
<keyword evidence="4" id="KW-1003">Cell membrane</keyword>
<feature type="region of interest" description="Disordered" evidence="8">
    <location>
        <begin position="492"/>
        <end position="532"/>
    </location>
</feature>
<sequence length="690" mass="74739">MKKLTSGDGFVVPPRPTRVAAAETPQASLAASMVVVAIIVAGLYLGREVLIPIAIAMLLSFVLGPLVNLLRRLRLGRVVAVLAAVLFATGIIGALSTVIGVQVAELVQDVPRYQTTIERKIQGLREGSLGRTMDYIANMNRAIHQGGSDEGKDEADRAKAAQESRERQAREQARKDPAARTGQPEAEPAKPMLVQVEERRPSPLEIASTVLSPVVQPLATAGIVVVVLLFILMQREDLRDRLIRLAGSSDLHRTTVAMDDAARRLSRYFLGQLALNTAFGVVIGLGLWIIGVPNPVLWAIFSAMMRFVPYIGAVLSAILPLALAAAVDPGWSMVLATFILFAVIEPLVGHVIEPLVYGHSTGLSPFSVLISALFWAWLWGPVGLLLSTPLTVCLVVLGRHVDRLEFLDVLFSNRPALTPVENFYQRMLADDPEEAQEHAEMILQECSLSAYYDDVVLRGLELAARDAARGVLTPDQKADIRASITALVEDLEDREDGLPEPASKSAKLISATETDSACSSEPIPDPSPDDLPEAWRREGAVLLVSGRGFLDGAATAIADQLLRKRGFGTRQVPFAEVARVRLGAWDPGEPQAVCVISLALSGEPTHLSRLVSRLRRKLDTVPVVAGLWRLDEPVLSDESLRAKLGADDHVTSLRDLIETVLTMARNAGDTREPERREAATPPRQAMPEPA</sequence>
<feature type="transmembrane region" description="Helical" evidence="9">
    <location>
        <begin position="51"/>
        <end position="71"/>
    </location>
</feature>
<name>A0ABQ4UXS7_9HYPH</name>
<comment type="caution">
    <text evidence="10">The sequence shown here is derived from an EMBL/GenBank/DDBJ whole genome shotgun (WGS) entry which is preliminary data.</text>
</comment>
<feature type="transmembrane region" description="Helical" evidence="9">
    <location>
        <begin position="214"/>
        <end position="233"/>
    </location>
</feature>
<evidence type="ECO:0000256" key="5">
    <source>
        <dbReference type="ARBA" id="ARBA00022692"/>
    </source>
</evidence>
<evidence type="ECO:0000256" key="2">
    <source>
        <dbReference type="ARBA" id="ARBA00009773"/>
    </source>
</evidence>
<feature type="region of interest" description="Disordered" evidence="8">
    <location>
        <begin position="145"/>
        <end position="195"/>
    </location>
</feature>
<feature type="compositionally biased region" description="Basic and acidic residues" evidence="8">
    <location>
        <begin position="668"/>
        <end position="678"/>
    </location>
</feature>
<keyword evidence="6 9" id="KW-1133">Transmembrane helix</keyword>
<feature type="transmembrane region" description="Helical" evidence="9">
    <location>
        <begin position="331"/>
        <end position="352"/>
    </location>
</feature>
<evidence type="ECO:0000256" key="9">
    <source>
        <dbReference type="SAM" id="Phobius"/>
    </source>
</evidence>
<dbReference type="Pfam" id="PF01594">
    <property type="entry name" value="AI-2E_transport"/>
    <property type="match status" value="2"/>
</dbReference>
<evidence type="ECO:0000256" key="4">
    <source>
        <dbReference type="ARBA" id="ARBA00022475"/>
    </source>
</evidence>
<accession>A0ABQ4UXS7</accession>
<comment type="subcellular location">
    <subcellularLocation>
        <location evidence="1">Cell membrane</location>
        <topology evidence="1">Multi-pass membrane protein</topology>
    </subcellularLocation>
</comment>